<evidence type="ECO:0000313" key="2">
    <source>
        <dbReference type="EMBL" id="KAK0753984.1"/>
    </source>
</evidence>
<dbReference type="Proteomes" id="UP001172155">
    <property type="component" value="Unassembled WGS sequence"/>
</dbReference>
<name>A0AA40FA04_9PEZI</name>
<dbReference type="SUPFAM" id="SSF53067">
    <property type="entry name" value="Actin-like ATPase domain"/>
    <property type="match status" value="1"/>
</dbReference>
<dbReference type="EMBL" id="JAUKUD010000001">
    <property type="protein sequence ID" value="KAK0753984.1"/>
    <property type="molecule type" value="Genomic_DNA"/>
</dbReference>
<dbReference type="InterPro" id="IPR000905">
    <property type="entry name" value="Gcp-like_dom"/>
</dbReference>
<sequence length="167" mass="17815">MTFSFTGLGSQVAPALAKILASSPSPEEELTQRRALARALQTVAFEQLASRVVFALDALNPHPASSAYRTNPDAGVKTLVISGGVAANGFLRHVVRRVLEVRGHGGVEVVVPPGELCTDNAAMVGWAGMEMWEAGWRSGMDVLVRRRWGVDEAGGMGGWWGWGVVEC</sequence>
<feature type="domain" description="Gcp-like" evidence="1">
    <location>
        <begin position="1"/>
        <end position="126"/>
    </location>
</feature>
<keyword evidence="3" id="KW-1185">Reference proteome</keyword>
<reference evidence="2" key="1">
    <citation type="submission" date="2023-06" db="EMBL/GenBank/DDBJ databases">
        <title>Genome-scale phylogeny and comparative genomics of the fungal order Sordariales.</title>
        <authorList>
            <consortium name="Lawrence Berkeley National Laboratory"/>
            <person name="Hensen N."/>
            <person name="Bonometti L."/>
            <person name="Westerberg I."/>
            <person name="Brannstrom I.O."/>
            <person name="Guillou S."/>
            <person name="Cros-Aarteil S."/>
            <person name="Calhoun S."/>
            <person name="Haridas S."/>
            <person name="Kuo A."/>
            <person name="Mondo S."/>
            <person name="Pangilinan J."/>
            <person name="Riley R."/>
            <person name="LaButti K."/>
            <person name="Andreopoulos B."/>
            <person name="Lipzen A."/>
            <person name="Chen C."/>
            <person name="Yanf M."/>
            <person name="Daum C."/>
            <person name="Ng V."/>
            <person name="Clum A."/>
            <person name="Steindorff A."/>
            <person name="Ohm R."/>
            <person name="Martin F."/>
            <person name="Silar P."/>
            <person name="Natvig D."/>
            <person name="Lalanne C."/>
            <person name="Gautier V."/>
            <person name="Ament-velasquez S.L."/>
            <person name="Kruys A."/>
            <person name="Hutchinson M.I."/>
            <person name="Powell A.J."/>
            <person name="Barry K."/>
            <person name="Miller A.N."/>
            <person name="Grigoriev I.V."/>
            <person name="Debuchy R."/>
            <person name="Gladieux P."/>
            <person name="Thoren M.H."/>
            <person name="Johannesson H."/>
        </authorList>
    </citation>
    <scope>NUCLEOTIDE SEQUENCE</scope>
    <source>
        <strain evidence="2">SMH3187-1</strain>
    </source>
</reference>
<evidence type="ECO:0000313" key="3">
    <source>
        <dbReference type="Proteomes" id="UP001172155"/>
    </source>
</evidence>
<proteinExistence type="predicted"/>
<dbReference type="PANTHER" id="PTHR11735:SF6">
    <property type="entry name" value="TRNA N6-ADENOSINE THREONYLCARBAMOYLTRANSFERASE, MITOCHONDRIAL"/>
    <property type="match status" value="1"/>
</dbReference>
<gene>
    <name evidence="2" type="ORF">B0T18DRAFT_424442</name>
</gene>
<protein>
    <recommendedName>
        <fullName evidence="1">Gcp-like domain-containing protein</fullName>
    </recommendedName>
</protein>
<dbReference type="AlphaFoldDB" id="A0AA40FA04"/>
<dbReference type="Gene3D" id="3.30.420.40">
    <property type="match status" value="2"/>
</dbReference>
<accession>A0AA40FA04</accession>
<evidence type="ECO:0000259" key="1">
    <source>
        <dbReference type="Pfam" id="PF00814"/>
    </source>
</evidence>
<dbReference type="GO" id="GO:0005739">
    <property type="term" value="C:mitochondrion"/>
    <property type="evidence" value="ECO:0007669"/>
    <property type="project" value="TreeGrafter"/>
</dbReference>
<dbReference type="PANTHER" id="PTHR11735">
    <property type="entry name" value="TRNA N6-ADENOSINE THREONYLCARBAMOYLTRANSFERASE"/>
    <property type="match status" value="1"/>
</dbReference>
<dbReference type="GO" id="GO:0072670">
    <property type="term" value="P:mitochondrial tRNA threonylcarbamoyladenosine modification"/>
    <property type="evidence" value="ECO:0007669"/>
    <property type="project" value="TreeGrafter"/>
</dbReference>
<organism evidence="2 3">
    <name type="scientific">Schizothecium vesticola</name>
    <dbReference type="NCBI Taxonomy" id="314040"/>
    <lineage>
        <taxon>Eukaryota</taxon>
        <taxon>Fungi</taxon>
        <taxon>Dikarya</taxon>
        <taxon>Ascomycota</taxon>
        <taxon>Pezizomycotina</taxon>
        <taxon>Sordariomycetes</taxon>
        <taxon>Sordariomycetidae</taxon>
        <taxon>Sordariales</taxon>
        <taxon>Schizotheciaceae</taxon>
        <taxon>Schizothecium</taxon>
    </lineage>
</organism>
<dbReference type="Pfam" id="PF00814">
    <property type="entry name" value="TsaD"/>
    <property type="match status" value="1"/>
</dbReference>
<dbReference type="InterPro" id="IPR043129">
    <property type="entry name" value="ATPase_NBD"/>
</dbReference>
<comment type="caution">
    <text evidence="2">The sequence shown here is derived from an EMBL/GenBank/DDBJ whole genome shotgun (WGS) entry which is preliminary data.</text>
</comment>